<dbReference type="GO" id="GO:0007165">
    <property type="term" value="P:signal transduction"/>
    <property type="evidence" value="ECO:0007669"/>
    <property type="project" value="InterPro"/>
</dbReference>
<dbReference type="PANTHER" id="PTHR32009">
    <property type="entry name" value="TMV RESISTANCE PROTEIN N-LIKE"/>
    <property type="match status" value="1"/>
</dbReference>
<organism evidence="6 7">
    <name type="scientific">Escallonia herrerae</name>
    <dbReference type="NCBI Taxonomy" id="1293975"/>
    <lineage>
        <taxon>Eukaryota</taxon>
        <taxon>Viridiplantae</taxon>
        <taxon>Streptophyta</taxon>
        <taxon>Embryophyta</taxon>
        <taxon>Tracheophyta</taxon>
        <taxon>Spermatophyta</taxon>
        <taxon>Magnoliopsida</taxon>
        <taxon>eudicotyledons</taxon>
        <taxon>Gunneridae</taxon>
        <taxon>Pentapetalae</taxon>
        <taxon>asterids</taxon>
        <taxon>campanulids</taxon>
        <taxon>Escalloniales</taxon>
        <taxon>Escalloniaceae</taxon>
        <taxon>Escallonia</taxon>
    </lineage>
</organism>
<evidence type="ECO:0000256" key="1">
    <source>
        <dbReference type="ARBA" id="ARBA00011982"/>
    </source>
</evidence>
<dbReference type="PANTHER" id="PTHR32009:SF39">
    <property type="entry name" value="TIR DOMAIN-CONTAINING PROTEIN"/>
    <property type="match status" value="1"/>
</dbReference>
<gene>
    <name evidence="6" type="ORF">RJ639_044689</name>
</gene>
<name>A0AA88WF02_9ASTE</name>
<dbReference type="SMART" id="SM00255">
    <property type="entry name" value="TIR"/>
    <property type="match status" value="1"/>
</dbReference>
<evidence type="ECO:0000313" key="6">
    <source>
        <dbReference type="EMBL" id="KAK3024220.1"/>
    </source>
</evidence>
<protein>
    <recommendedName>
        <fullName evidence="1">ADP-ribosyl cyclase/cyclic ADP-ribose hydrolase</fullName>
        <ecNumber evidence="1">3.2.2.6</ecNumber>
    </recommendedName>
</protein>
<evidence type="ECO:0000256" key="4">
    <source>
        <dbReference type="ARBA" id="ARBA00047304"/>
    </source>
</evidence>
<accession>A0AA88WF02</accession>
<evidence type="ECO:0000259" key="5">
    <source>
        <dbReference type="PROSITE" id="PS50104"/>
    </source>
</evidence>
<dbReference type="GO" id="GO:0061809">
    <property type="term" value="F:NAD+ nucleosidase activity, cyclic ADP-ribose generating"/>
    <property type="evidence" value="ECO:0007669"/>
    <property type="project" value="UniProtKB-EC"/>
</dbReference>
<dbReference type="Gene3D" id="3.40.50.10140">
    <property type="entry name" value="Toll/interleukin-1 receptor homology (TIR) domain"/>
    <property type="match status" value="1"/>
</dbReference>
<feature type="domain" description="TIR" evidence="5">
    <location>
        <begin position="1"/>
        <end position="142"/>
    </location>
</feature>
<dbReference type="SUPFAM" id="SSF52200">
    <property type="entry name" value="Toll/Interleukin receptor TIR domain"/>
    <property type="match status" value="1"/>
</dbReference>
<comment type="caution">
    <text evidence="6">The sequence shown here is derived from an EMBL/GenBank/DDBJ whole genome shotgun (WGS) entry which is preliminary data.</text>
</comment>
<dbReference type="AlphaFoldDB" id="A0AA88WF02"/>
<comment type="catalytic activity">
    <reaction evidence="4">
        <text>NAD(+) + H2O = ADP-D-ribose + nicotinamide + H(+)</text>
        <dbReference type="Rhea" id="RHEA:16301"/>
        <dbReference type="ChEBI" id="CHEBI:15377"/>
        <dbReference type="ChEBI" id="CHEBI:15378"/>
        <dbReference type="ChEBI" id="CHEBI:17154"/>
        <dbReference type="ChEBI" id="CHEBI:57540"/>
        <dbReference type="ChEBI" id="CHEBI:57967"/>
        <dbReference type="EC" id="3.2.2.6"/>
    </reaction>
    <physiologicalReaction direction="left-to-right" evidence="4">
        <dbReference type="Rhea" id="RHEA:16302"/>
    </physiologicalReaction>
</comment>
<sequence>MRTTIIIDIRQKFTCLLRDALVRSGFSTFMDEEDIHTGEKIDTRIREGIKNSRSAIIVFSENYASSTWCLQELVLILERLRISAYDLIPIYYYGVEPQDIKHQKKEYGKALVKHKTRYEQEVESWKAALKKVGNFKGIIVEG</sequence>
<proteinExistence type="predicted"/>
<dbReference type="Pfam" id="PF01582">
    <property type="entry name" value="TIR"/>
    <property type="match status" value="1"/>
</dbReference>
<keyword evidence="2" id="KW-0378">Hydrolase</keyword>
<keyword evidence="7" id="KW-1185">Reference proteome</keyword>
<reference evidence="6" key="1">
    <citation type="submission" date="2022-12" db="EMBL/GenBank/DDBJ databases">
        <title>Draft genome assemblies for two species of Escallonia (Escalloniales).</title>
        <authorList>
            <person name="Chanderbali A."/>
            <person name="Dervinis C."/>
            <person name="Anghel I."/>
            <person name="Soltis D."/>
            <person name="Soltis P."/>
            <person name="Zapata F."/>
        </authorList>
    </citation>
    <scope>NUCLEOTIDE SEQUENCE</scope>
    <source>
        <strain evidence="6">UCBG64.0493</strain>
        <tissue evidence="6">Leaf</tissue>
    </source>
</reference>
<dbReference type="InterPro" id="IPR035897">
    <property type="entry name" value="Toll_tir_struct_dom_sf"/>
</dbReference>
<evidence type="ECO:0000256" key="2">
    <source>
        <dbReference type="ARBA" id="ARBA00022801"/>
    </source>
</evidence>
<keyword evidence="3" id="KW-0520">NAD</keyword>
<dbReference type="Proteomes" id="UP001188597">
    <property type="component" value="Unassembled WGS sequence"/>
</dbReference>
<dbReference type="InterPro" id="IPR000157">
    <property type="entry name" value="TIR_dom"/>
</dbReference>
<evidence type="ECO:0000256" key="3">
    <source>
        <dbReference type="ARBA" id="ARBA00023027"/>
    </source>
</evidence>
<dbReference type="EMBL" id="JAVXUP010000611">
    <property type="protein sequence ID" value="KAK3024220.1"/>
    <property type="molecule type" value="Genomic_DNA"/>
</dbReference>
<dbReference type="EC" id="3.2.2.6" evidence="1"/>
<evidence type="ECO:0000313" key="7">
    <source>
        <dbReference type="Proteomes" id="UP001188597"/>
    </source>
</evidence>
<dbReference type="PROSITE" id="PS50104">
    <property type="entry name" value="TIR"/>
    <property type="match status" value="1"/>
</dbReference>